<feature type="compositionally biased region" description="Gly residues" evidence="1">
    <location>
        <begin position="28"/>
        <end position="39"/>
    </location>
</feature>
<keyword evidence="4" id="KW-1185">Reference proteome</keyword>
<accession>A0A1D8G8C9</accession>
<feature type="compositionally biased region" description="Gly residues" evidence="1">
    <location>
        <begin position="753"/>
        <end position="765"/>
    </location>
</feature>
<feature type="transmembrane region" description="Helical" evidence="2">
    <location>
        <begin position="456"/>
        <end position="476"/>
    </location>
</feature>
<feature type="compositionally biased region" description="Basic and acidic residues" evidence="1">
    <location>
        <begin position="724"/>
        <end position="741"/>
    </location>
</feature>
<feature type="transmembrane region" description="Helical" evidence="2">
    <location>
        <begin position="419"/>
        <end position="436"/>
    </location>
</feature>
<evidence type="ECO:0000256" key="2">
    <source>
        <dbReference type="SAM" id="Phobius"/>
    </source>
</evidence>
<feature type="region of interest" description="Disordered" evidence="1">
    <location>
        <begin position="1"/>
        <end position="52"/>
    </location>
</feature>
<dbReference type="AlphaFoldDB" id="A0A1D8G8C9"/>
<feature type="compositionally biased region" description="Gly residues" evidence="1">
    <location>
        <begin position="571"/>
        <end position="599"/>
    </location>
</feature>
<keyword evidence="2" id="KW-0472">Membrane</keyword>
<feature type="compositionally biased region" description="Pro residues" evidence="1">
    <location>
        <begin position="604"/>
        <end position="616"/>
    </location>
</feature>
<keyword evidence="2" id="KW-0812">Transmembrane</keyword>
<evidence type="ECO:0000256" key="1">
    <source>
        <dbReference type="SAM" id="MobiDB-lite"/>
    </source>
</evidence>
<evidence type="ECO:0000313" key="4">
    <source>
        <dbReference type="Proteomes" id="UP000095349"/>
    </source>
</evidence>
<feature type="compositionally biased region" description="Low complexity" evidence="1">
    <location>
        <begin position="1004"/>
        <end position="1013"/>
    </location>
</feature>
<dbReference type="Proteomes" id="UP000095349">
    <property type="component" value="Chromosome"/>
</dbReference>
<reference evidence="3 4" key="1">
    <citation type="submission" date="2016-09" db="EMBL/GenBank/DDBJ databases">
        <title>Streptomyces rubrolavendulae MJM4426 Genome sequencing and assembly.</title>
        <authorList>
            <person name="Kim J.-G."/>
        </authorList>
    </citation>
    <scope>NUCLEOTIDE SEQUENCE [LARGE SCALE GENOMIC DNA]</scope>
    <source>
        <strain evidence="3 4">MJM4426</strain>
    </source>
</reference>
<dbReference type="PATRIC" id="fig|285473.5.peg.4842"/>
<feature type="compositionally biased region" description="Basic and acidic residues" evidence="1">
    <location>
        <begin position="1041"/>
        <end position="1061"/>
    </location>
</feature>
<feature type="region of interest" description="Disordered" evidence="1">
    <location>
        <begin position="571"/>
        <end position="866"/>
    </location>
</feature>
<dbReference type="OrthoDB" id="3202187at2"/>
<evidence type="ECO:0000313" key="3">
    <source>
        <dbReference type="EMBL" id="AOT61715.1"/>
    </source>
</evidence>
<protein>
    <submittedName>
        <fullName evidence="3">Uncharacterized protein</fullName>
    </submittedName>
</protein>
<dbReference type="GeneID" id="33063927"/>
<dbReference type="RefSeq" id="WP_069978563.1">
    <property type="nucleotide sequence ID" value="NZ_CP017316.1"/>
</dbReference>
<feature type="compositionally biased region" description="Basic and acidic residues" evidence="1">
    <location>
        <begin position="840"/>
        <end position="863"/>
    </location>
</feature>
<feature type="region of interest" description="Disordered" evidence="1">
    <location>
        <begin position="1039"/>
        <end position="1070"/>
    </location>
</feature>
<organism evidence="3 4">
    <name type="scientific">Streptomyces rubrolavendulae</name>
    <dbReference type="NCBI Taxonomy" id="285473"/>
    <lineage>
        <taxon>Bacteria</taxon>
        <taxon>Bacillati</taxon>
        <taxon>Actinomycetota</taxon>
        <taxon>Actinomycetes</taxon>
        <taxon>Kitasatosporales</taxon>
        <taxon>Streptomycetaceae</taxon>
        <taxon>Streptomyces</taxon>
    </lineage>
</organism>
<dbReference type="STRING" id="285473.A4G23_04604"/>
<gene>
    <name evidence="3" type="ORF">A4G23_04604</name>
</gene>
<feature type="region of interest" description="Disordered" evidence="1">
    <location>
        <begin position="920"/>
        <end position="941"/>
    </location>
</feature>
<feature type="region of interest" description="Disordered" evidence="1">
    <location>
        <begin position="994"/>
        <end position="1013"/>
    </location>
</feature>
<feature type="transmembrane region" description="Helical" evidence="2">
    <location>
        <begin position="482"/>
        <end position="500"/>
    </location>
</feature>
<name>A0A1D8G8C9_9ACTN</name>
<dbReference type="EMBL" id="CP017316">
    <property type="protein sequence ID" value="AOT61715.1"/>
    <property type="molecule type" value="Genomic_DNA"/>
</dbReference>
<dbReference type="KEGG" id="srn:A4G23_04604"/>
<proteinExistence type="predicted"/>
<sequence>MNLRDTPGSDPAPHRQPGHAVPLDLRGAPGGSGGRGGSGAVRAALGTPQHGDGERRFLVIDDASRLVDHQLLYERLYSHGPAKVLCLAVGPGEGGRRPTGDPAAPGGSLLHRPLTLRPPAAGVLWLLDPHTGDDPEGLRPLVELLVQPEVFDAVLRGLAEVVHGVAVPSVRVVEHDLSDEARARAWKEAVGALAGQEVTGGGPGDSVPPELALLLDDSLPDAVAGHRWLEPSRPAAARRAACDDALEDARAGHRLARGPAGLFGRGSRHADLPGRLAGLGRALEAYRDTVAGAFTDADGVRLTPEQRARLLERGIALPDLPAASRTRVVPALRGLTEHLLEQPLPLRSAAARLAALSDRSAPSGSAARLARLDELCDPAYLRHLASPPPFRAGGTTAGAALLALVPALAAGLWQGPGWYLGPAAGVVAAGLGALMWRHRPDRSREGRFDGGGTSRVAARLLGGLAGGASGAVAGSLLGLPAWAGALAAVVALVGAVVLAVRDWTRSVDAWWAATDAEYAARVLPRVDRLLAETAVHDWLLADARHHCADGARAVALLLRGLAATADAYGEGGGSGEGGAYREGGGSGEGGAYREGGGPARPGAVPGPRPAARPEPAPAAADGGDLWEWDTGAPADDDWFAPAPSGHGGTPADPVPYGGRDTYGDPGDGFGDTPYGTYGSPYGDAPGEGYGREGSPYGTRPPYGRNGPAHPYDGPEAPGPYAGPRHADHRTTGPGGSRDDGAPGHGRSRPGHPTGPGGDPASGDGTGYAYESGTGYEYAPEPGTGYEYAPEPGSGSGHEPEPGPGYDHAPEPGSGSGSGWTLGPAYEAVPDPESALPPPDGHGDRPPRRAHEDPAWLERERGDGGPDLVGTLVADLAAGTRRVLAPCWLRIERDPARAGRTPLDEPMRELLDEVHGRLLRDAATSPPPHDPQPGRRPDATRMTGVAPDRVARLLAPDGDTGGAPAVPLCMPHHRRLLSADPLAARRVRFAPEAFRRGAASEPDGEGAAPGRHARGAAYAEDVVWTPAGRHAGVLGLVPLRGDAVRTVREDTTGPDGPDRPDGPDGPGEAPS</sequence>
<keyword evidence="2" id="KW-1133">Transmembrane helix</keyword>
<feature type="transmembrane region" description="Helical" evidence="2">
    <location>
        <begin position="392"/>
        <end position="413"/>
    </location>
</feature>